<feature type="binding site" evidence="3">
    <location>
        <position position="339"/>
    </location>
    <ligand>
        <name>CTP</name>
        <dbReference type="ChEBI" id="CHEBI:37563"/>
    </ligand>
</feature>
<dbReference type="InterPro" id="IPR005252">
    <property type="entry name" value="CoaBC"/>
</dbReference>
<dbReference type="SUPFAM" id="SSF102645">
    <property type="entry name" value="CoaB-like"/>
    <property type="match status" value="1"/>
</dbReference>
<dbReference type="Pfam" id="PF04127">
    <property type="entry name" value="DFP"/>
    <property type="match status" value="1"/>
</dbReference>
<keyword evidence="3 4" id="KW-0436">Ligase</keyword>
<feature type="region of interest" description="Phosphopantothenate--cysteine ligase" evidence="3">
    <location>
        <begin position="193"/>
        <end position="412"/>
    </location>
</feature>
<comment type="similarity">
    <text evidence="3 4">In the N-terminal section; belongs to the HFCD (homo-oligomeric flavin containing Cys decarboxylase) superfamily.</text>
</comment>
<evidence type="ECO:0000313" key="8">
    <source>
        <dbReference type="Proteomes" id="UP000316473"/>
    </source>
</evidence>
<evidence type="ECO:0000313" key="7">
    <source>
        <dbReference type="EMBL" id="BBL35451.1"/>
    </source>
</evidence>
<comment type="catalytic activity">
    <reaction evidence="3 4">
        <text>(R)-4'-phosphopantothenate + L-cysteine + CTP = N-[(R)-4-phosphopantothenoyl]-L-cysteine + CMP + diphosphate + H(+)</text>
        <dbReference type="Rhea" id="RHEA:19397"/>
        <dbReference type="ChEBI" id="CHEBI:10986"/>
        <dbReference type="ChEBI" id="CHEBI:15378"/>
        <dbReference type="ChEBI" id="CHEBI:33019"/>
        <dbReference type="ChEBI" id="CHEBI:35235"/>
        <dbReference type="ChEBI" id="CHEBI:37563"/>
        <dbReference type="ChEBI" id="CHEBI:59458"/>
        <dbReference type="ChEBI" id="CHEBI:60377"/>
        <dbReference type="EC" id="6.3.2.5"/>
    </reaction>
</comment>
<evidence type="ECO:0000259" key="5">
    <source>
        <dbReference type="Pfam" id="PF02441"/>
    </source>
</evidence>
<dbReference type="AlphaFoldDB" id="A0A4Y1YQW1"/>
<keyword evidence="3" id="KW-0511">Multifunctional enzyme</keyword>
<keyword evidence="3 4" id="KW-0288">FMN</keyword>
<dbReference type="InterPro" id="IPR035929">
    <property type="entry name" value="CoaB-like_sf"/>
</dbReference>
<protein>
    <recommendedName>
        <fullName evidence="3">Coenzyme A biosynthesis bifunctional protein CoaBC</fullName>
    </recommendedName>
    <alternativeName>
        <fullName evidence="3">DNA/pantothenate metabolism flavoprotein</fullName>
    </alternativeName>
    <alternativeName>
        <fullName evidence="3">Phosphopantothenoylcysteine synthetase/decarboxylase</fullName>
        <shortName evidence="3">PPCS-PPCDC</shortName>
    </alternativeName>
    <domain>
        <recommendedName>
            <fullName evidence="3">Phosphopantothenoylcysteine decarboxylase</fullName>
            <shortName evidence="3">PPC decarboxylase</shortName>
            <shortName evidence="3">PPC-DC</shortName>
            <ecNumber evidence="3">4.1.1.36</ecNumber>
        </recommendedName>
        <alternativeName>
            <fullName evidence="3">CoaC</fullName>
        </alternativeName>
    </domain>
    <domain>
        <recommendedName>
            <fullName evidence="3">Phosphopantothenate--cysteine ligase</fullName>
            <ecNumber evidence="3">6.3.2.5</ecNumber>
        </recommendedName>
        <alternativeName>
            <fullName evidence="3">CoaB</fullName>
        </alternativeName>
        <alternativeName>
            <fullName evidence="3">Phosphopantothenoylcysteine synthetase</fullName>
            <shortName evidence="3">PPC synthetase</shortName>
            <shortName evidence="3">PPC-S</shortName>
        </alternativeName>
    </domain>
</protein>
<dbReference type="GO" id="GO:0071513">
    <property type="term" value="C:phosphopantothenoylcysteine decarboxylase complex"/>
    <property type="evidence" value="ECO:0007669"/>
    <property type="project" value="TreeGrafter"/>
</dbReference>
<dbReference type="Gene3D" id="3.40.50.1950">
    <property type="entry name" value="Flavin prenyltransferase-like"/>
    <property type="match status" value="1"/>
</dbReference>
<accession>A0A4Y1YQW1</accession>
<feature type="binding site" evidence="3">
    <location>
        <position position="291"/>
    </location>
    <ligand>
        <name>CTP</name>
        <dbReference type="ChEBI" id="CHEBI:37563"/>
    </ligand>
</feature>
<comment type="pathway">
    <text evidence="3 4">Cofactor biosynthesis; coenzyme A biosynthesis; CoA from (R)-pantothenate: step 2/5.</text>
</comment>
<dbReference type="Pfam" id="PF02441">
    <property type="entry name" value="Flavoprotein"/>
    <property type="match status" value="1"/>
</dbReference>
<keyword evidence="3" id="KW-0479">Metal-binding</keyword>
<dbReference type="GO" id="GO:0015941">
    <property type="term" value="P:pantothenate catabolic process"/>
    <property type="evidence" value="ECO:0007669"/>
    <property type="project" value="InterPro"/>
</dbReference>
<dbReference type="EC" id="6.3.2.5" evidence="3"/>
<evidence type="ECO:0000256" key="2">
    <source>
        <dbReference type="ARBA" id="ARBA00023239"/>
    </source>
</evidence>
<dbReference type="GO" id="GO:0004633">
    <property type="term" value="F:phosphopantothenoylcysteine decarboxylase activity"/>
    <property type="evidence" value="ECO:0007669"/>
    <property type="project" value="UniProtKB-UniRule"/>
</dbReference>
<dbReference type="KEGG" id="nst:Nstercoris_01717"/>
<dbReference type="InterPro" id="IPR036551">
    <property type="entry name" value="Flavin_trans-like"/>
</dbReference>
<keyword evidence="2 3" id="KW-0456">Lyase</keyword>
<dbReference type="Gene3D" id="3.40.50.10300">
    <property type="entry name" value="CoaB-like"/>
    <property type="match status" value="1"/>
</dbReference>
<comment type="function">
    <text evidence="4">Catalyzes two steps in the biosynthesis of coenzyme A. In the first step cysteine is conjugated to 4'-phosphopantothenate to form 4-phosphopantothenoylcysteine, in the latter compound is decarboxylated to form 4'-phosphopantotheine.</text>
</comment>
<dbReference type="EC" id="4.1.1.36" evidence="3"/>
<dbReference type="GO" id="GO:0046872">
    <property type="term" value="F:metal ion binding"/>
    <property type="evidence" value="ECO:0007669"/>
    <property type="project" value="UniProtKB-KW"/>
</dbReference>
<keyword evidence="3" id="KW-0460">Magnesium</keyword>
<dbReference type="GO" id="GO:0004632">
    <property type="term" value="F:phosphopantothenate--cysteine ligase activity"/>
    <property type="evidence" value="ECO:0007669"/>
    <property type="project" value="UniProtKB-UniRule"/>
</dbReference>
<name>A0A4Y1YQW1_9PROT</name>
<feature type="region of interest" description="Phosphopantothenoylcysteine decarboxylase" evidence="3">
    <location>
        <begin position="1"/>
        <end position="192"/>
    </location>
</feature>
<feature type="binding site" evidence="3">
    <location>
        <position position="281"/>
    </location>
    <ligand>
        <name>CTP</name>
        <dbReference type="ChEBI" id="CHEBI:37563"/>
    </ligand>
</feature>
<feature type="binding site" evidence="3">
    <location>
        <begin position="307"/>
        <end position="310"/>
    </location>
    <ligand>
        <name>CTP</name>
        <dbReference type="ChEBI" id="CHEBI:37563"/>
    </ligand>
</feature>
<feature type="binding site" evidence="3">
    <location>
        <position position="343"/>
    </location>
    <ligand>
        <name>CTP</name>
        <dbReference type="ChEBI" id="CHEBI:37563"/>
    </ligand>
</feature>
<comment type="cofactor">
    <cofactor evidence="3">
        <name>FMN</name>
        <dbReference type="ChEBI" id="CHEBI:58210"/>
    </cofactor>
    <text evidence="3">Binds 1 FMN per subunit.</text>
</comment>
<dbReference type="InterPro" id="IPR003382">
    <property type="entry name" value="Flavoprotein"/>
</dbReference>
<feature type="domain" description="Flavoprotein" evidence="5">
    <location>
        <begin position="9"/>
        <end position="180"/>
    </location>
</feature>
<comment type="catalytic activity">
    <reaction evidence="3 4">
        <text>N-[(R)-4-phosphopantothenoyl]-L-cysteine + H(+) = (R)-4'-phosphopantetheine + CO2</text>
        <dbReference type="Rhea" id="RHEA:16793"/>
        <dbReference type="ChEBI" id="CHEBI:15378"/>
        <dbReference type="ChEBI" id="CHEBI:16526"/>
        <dbReference type="ChEBI" id="CHEBI:59458"/>
        <dbReference type="ChEBI" id="CHEBI:61723"/>
        <dbReference type="EC" id="4.1.1.36"/>
    </reaction>
</comment>
<dbReference type="Proteomes" id="UP000316473">
    <property type="component" value="Chromosome"/>
</dbReference>
<sequence length="412" mass="44593">MSVNSLAGKRLLLGVTGGIAAYKAAELSRLLVREGALVQVVMTAAACQFVGAPTFQALTGHKVFTELWDADMANNMAHINLSREADAVLIAPASANFMAKLAHGLADDLLSTLCLARNCPLLVAPAMNRQMWENAATQRNVALLQQDRVTILGPDSGEQACGEYGAGRMLEPADLLAAVRRFFQPKYLEGKRVLITAGPTFEAIDAVRGLTNRSSGRMGLAMAQAALEAGTRVTLICGPICLPLPAVHKFVQVVSAEEMLAAVKNEVDNSDIFISVAAVADYRPAEYHASKLKKKEQNITLTLVPNPDIVRYVASLPNPPFCVGFAAETDNIEQYAAEKRSRKKLPLIVANHATEAIGADASTLMLLDEEGTHHLPKVDKSVQARLVMAHIAHLYDNRKNNYQKHFHHDETS</sequence>
<dbReference type="GO" id="GO:0015937">
    <property type="term" value="P:coenzyme A biosynthetic process"/>
    <property type="evidence" value="ECO:0007669"/>
    <property type="project" value="UniProtKB-UniRule"/>
</dbReference>
<evidence type="ECO:0000256" key="4">
    <source>
        <dbReference type="RuleBase" id="RU364078"/>
    </source>
</evidence>
<reference evidence="7 8" key="1">
    <citation type="submission" date="2019-06" db="EMBL/GenBank/DDBJ databases">
        <title>Nitrosomonas stercoris KYUHI-S whole genome shotgun sequence.</title>
        <authorList>
            <person name="Nakagawa T."/>
            <person name="Tsuchiya Y."/>
            <person name="Takahashi R."/>
        </authorList>
    </citation>
    <scope>NUCLEOTIDE SEQUENCE [LARGE SCALE GENOMIC DNA]</scope>
    <source>
        <strain evidence="7 8">KYUHI-S</strain>
    </source>
</reference>
<dbReference type="EMBL" id="AP019755">
    <property type="protein sequence ID" value="BBL35451.1"/>
    <property type="molecule type" value="Genomic_DNA"/>
</dbReference>
<organism evidence="7 8">
    <name type="scientific">Nitrosomonas stercoris</name>
    <dbReference type="NCBI Taxonomy" id="1444684"/>
    <lineage>
        <taxon>Bacteria</taxon>
        <taxon>Pseudomonadati</taxon>
        <taxon>Pseudomonadota</taxon>
        <taxon>Betaproteobacteria</taxon>
        <taxon>Nitrosomonadales</taxon>
        <taxon>Nitrosomonadaceae</taxon>
        <taxon>Nitrosomonas</taxon>
    </lineage>
</organism>
<keyword evidence="3 4" id="KW-0285">Flavoprotein</keyword>
<evidence type="ECO:0000259" key="6">
    <source>
        <dbReference type="Pfam" id="PF04127"/>
    </source>
</evidence>
<feature type="domain" description="DNA/pantothenate metabolism flavoprotein C-terminal" evidence="6">
    <location>
        <begin position="188"/>
        <end position="393"/>
    </location>
</feature>
<comment type="similarity">
    <text evidence="3 4">In the C-terminal section; belongs to the PPC synthetase family.</text>
</comment>
<dbReference type="GO" id="GO:0010181">
    <property type="term" value="F:FMN binding"/>
    <property type="evidence" value="ECO:0007669"/>
    <property type="project" value="UniProtKB-UniRule"/>
</dbReference>
<dbReference type="SUPFAM" id="SSF52507">
    <property type="entry name" value="Homo-oligomeric flavin-containing Cys decarboxylases, HFCD"/>
    <property type="match status" value="1"/>
</dbReference>
<gene>
    <name evidence="3" type="primary">coaBC</name>
    <name evidence="7" type="ORF">Nstercoris_01717</name>
</gene>
<dbReference type="NCBIfam" id="TIGR00521">
    <property type="entry name" value="coaBC_dfp"/>
    <property type="match status" value="1"/>
</dbReference>
<dbReference type="InterPro" id="IPR007085">
    <property type="entry name" value="DNA/pantothenate-metab_flavo_C"/>
</dbReference>
<keyword evidence="1 3" id="KW-0210">Decarboxylase</keyword>
<proteinExistence type="inferred from homology"/>
<dbReference type="UniPathway" id="UPA00241">
    <property type="reaction ID" value="UER00353"/>
</dbReference>
<comment type="cofactor">
    <cofactor evidence="3">
        <name>Mg(2+)</name>
        <dbReference type="ChEBI" id="CHEBI:18420"/>
    </cofactor>
</comment>
<evidence type="ECO:0000256" key="3">
    <source>
        <dbReference type="HAMAP-Rule" id="MF_02225"/>
    </source>
</evidence>
<evidence type="ECO:0000256" key="1">
    <source>
        <dbReference type="ARBA" id="ARBA00022793"/>
    </source>
</evidence>
<dbReference type="PANTHER" id="PTHR14359">
    <property type="entry name" value="HOMO-OLIGOMERIC FLAVIN CONTAINING CYS DECARBOXYLASE FAMILY"/>
    <property type="match status" value="1"/>
</dbReference>
<keyword evidence="8" id="KW-1185">Reference proteome</keyword>
<feature type="active site" description="Proton donor" evidence="3">
    <location>
        <position position="161"/>
    </location>
</feature>
<comment type="caution">
    <text evidence="3">Lacks conserved residue(s) required for the propagation of feature annotation.</text>
</comment>
<comment type="function">
    <text evidence="3">Catalyzes two sequential steps in the biosynthesis of coenzyme A. In the first step cysteine is conjugated to 4'-phosphopantothenate to form 4-phosphopantothenoylcysteine. In the second step the latter compound is decarboxylated to form 4'-phosphopantotheine.</text>
</comment>
<dbReference type="PANTHER" id="PTHR14359:SF6">
    <property type="entry name" value="PHOSPHOPANTOTHENOYLCYSTEINE DECARBOXYLASE"/>
    <property type="match status" value="1"/>
</dbReference>
<comment type="pathway">
    <text evidence="3 4">Cofactor biosynthesis; coenzyme A biosynthesis; CoA from (R)-pantothenate: step 3/5.</text>
</comment>
<feature type="binding site" evidence="3">
    <location>
        <position position="325"/>
    </location>
    <ligand>
        <name>CTP</name>
        <dbReference type="ChEBI" id="CHEBI:37563"/>
    </ligand>
</feature>
<dbReference type="HAMAP" id="MF_02225">
    <property type="entry name" value="CoaBC"/>
    <property type="match status" value="1"/>
</dbReference>